<evidence type="ECO:0000256" key="1">
    <source>
        <dbReference type="ARBA" id="ARBA00023186"/>
    </source>
</evidence>
<dbReference type="PROSITE" id="PS50076">
    <property type="entry name" value="DNAJ_2"/>
    <property type="match status" value="1"/>
</dbReference>
<dbReference type="InterPro" id="IPR026894">
    <property type="entry name" value="DnaJ_X"/>
</dbReference>
<dbReference type="SUPFAM" id="SSF46565">
    <property type="entry name" value="Chaperone J-domain"/>
    <property type="match status" value="1"/>
</dbReference>
<dbReference type="STRING" id="5486.A0A367YDM3"/>
<feature type="compositionally biased region" description="Basic and acidic residues" evidence="2">
    <location>
        <begin position="163"/>
        <end position="186"/>
    </location>
</feature>
<feature type="region of interest" description="Disordered" evidence="2">
    <location>
        <begin position="117"/>
        <end position="186"/>
    </location>
</feature>
<dbReference type="InterPro" id="IPR018253">
    <property type="entry name" value="DnaJ_domain_CS"/>
</dbReference>
<dbReference type="AlphaFoldDB" id="A0A367YDM3"/>
<dbReference type="PANTHER" id="PTHR45006">
    <property type="entry name" value="DNAJ-LIKE PROTEIN 1"/>
    <property type="match status" value="1"/>
</dbReference>
<dbReference type="InterPro" id="IPR001623">
    <property type="entry name" value="DnaJ_domain"/>
</dbReference>
<dbReference type="InterPro" id="IPR036869">
    <property type="entry name" value="J_dom_sf"/>
</dbReference>
<evidence type="ECO:0000313" key="4">
    <source>
        <dbReference type="EMBL" id="RCK63973.1"/>
    </source>
</evidence>
<evidence type="ECO:0000313" key="5">
    <source>
        <dbReference type="Proteomes" id="UP000253472"/>
    </source>
</evidence>
<evidence type="ECO:0000256" key="2">
    <source>
        <dbReference type="SAM" id="MobiDB-lite"/>
    </source>
</evidence>
<keyword evidence="1" id="KW-0143">Chaperone</keyword>
<proteinExistence type="predicted"/>
<dbReference type="InterPro" id="IPR052814">
    <property type="entry name" value="Peroxisomal_DnaJ"/>
</dbReference>
<dbReference type="SMART" id="SM00271">
    <property type="entry name" value="DnaJ"/>
    <property type="match status" value="1"/>
</dbReference>
<feature type="compositionally biased region" description="Basic and acidic residues" evidence="2">
    <location>
        <begin position="123"/>
        <end position="143"/>
    </location>
</feature>
<feature type="region of interest" description="Disordered" evidence="2">
    <location>
        <begin position="316"/>
        <end position="382"/>
    </location>
</feature>
<dbReference type="Pfam" id="PF00226">
    <property type="entry name" value="DnaJ"/>
    <property type="match status" value="1"/>
</dbReference>
<gene>
    <name evidence="4" type="primary">DJP1_1</name>
    <name evidence="4" type="ORF">Cantr_10418</name>
</gene>
<dbReference type="PANTHER" id="PTHR45006:SF1">
    <property type="entry name" value="DNAJ-LIKE PROTEIN 1"/>
    <property type="match status" value="1"/>
</dbReference>
<name>A0A367YDM3_9ASCO</name>
<dbReference type="OrthoDB" id="552049at2759"/>
<dbReference type="Pfam" id="PF14308">
    <property type="entry name" value="DnaJ-X"/>
    <property type="match status" value="1"/>
</dbReference>
<dbReference type="Proteomes" id="UP000253472">
    <property type="component" value="Unassembled WGS sequence"/>
</dbReference>
<sequence>MVVDTTYYDLLNIETTATSLEIKKAYRKAAIRLHPDKNPDDPDAAAKFQEVGQAYQVLSDDSLRAKYDKFGKQESIPQEGFEDPAEFFSMIFGGEAFKDWIGELSLLLELSKSAELSGYGEEGGEKTEAESGEDKKDGKERKTGTATEDEDAKASLSTGEKLFLAHESHTGNEVSQKEAEEKKRKEELEKFEEECRVKKLETRKELSDKLINKVSLFTETDMKDDVVESFKAKIRYEAESLKMESFGLEILHTIGYIYKTKSKIFLKNQTFFGWGGFWTSVKEKGGVVKDTFKTVSSALDAQRTLEEYTQMQQDNEYHAKKEAEEEEAKKKANEEVTKLEQELEQVKKEQEQNKAHEQEDNKPTTAGSETAKSEVKEPTKHSAEDLAEMEKYLMGKVLAAAWNGSKFEIQGTVRGVCDNILDDKEVPLETRIARAKALRLIGEVFISVTRTEDEAEEARVFEELVAEASKKREKKKKTEPQPEANEQPV</sequence>
<dbReference type="PROSITE" id="PS00636">
    <property type="entry name" value="DNAJ_1"/>
    <property type="match status" value="1"/>
</dbReference>
<dbReference type="Gene3D" id="1.10.287.110">
    <property type="entry name" value="DnaJ domain"/>
    <property type="match status" value="1"/>
</dbReference>
<dbReference type="PRINTS" id="PR00625">
    <property type="entry name" value="JDOMAIN"/>
</dbReference>
<protein>
    <submittedName>
        <fullName evidence="4">DnaJ-like protein 1</fullName>
    </submittedName>
</protein>
<comment type="caution">
    <text evidence="4">The sequence shown here is derived from an EMBL/GenBank/DDBJ whole genome shotgun (WGS) entry which is preliminary data.</text>
</comment>
<keyword evidence="5" id="KW-1185">Reference proteome</keyword>
<feature type="region of interest" description="Disordered" evidence="2">
    <location>
        <begin position="469"/>
        <end position="489"/>
    </location>
</feature>
<accession>A0A367YDM3</accession>
<feature type="compositionally biased region" description="Basic and acidic residues" evidence="2">
    <location>
        <begin position="371"/>
        <end position="382"/>
    </location>
</feature>
<feature type="domain" description="J" evidence="3">
    <location>
        <begin position="6"/>
        <end position="71"/>
    </location>
</feature>
<dbReference type="GO" id="GO:0005829">
    <property type="term" value="C:cytosol"/>
    <property type="evidence" value="ECO:0007669"/>
    <property type="project" value="TreeGrafter"/>
</dbReference>
<organism evidence="4 5">
    <name type="scientific">Candida viswanathii</name>
    <dbReference type="NCBI Taxonomy" id="5486"/>
    <lineage>
        <taxon>Eukaryota</taxon>
        <taxon>Fungi</taxon>
        <taxon>Dikarya</taxon>
        <taxon>Ascomycota</taxon>
        <taxon>Saccharomycotina</taxon>
        <taxon>Pichiomycetes</taxon>
        <taxon>Debaryomycetaceae</taxon>
        <taxon>Candida/Lodderomyces clade</taxon>
        <taxon>Candida</taxon>
    </lineage>
</organism>
<dbReference type="GO" id="GO:0016558">
    <property type="term" value="P:protein import into peroxisome matrix"/>
    <property type="evidence" value="ECO:0007669"/>
    <property type="project" value="TreeGrafter"/>
</dbReference>
<dbReference type="FunFam" id="1.10.287.110:FF:000028">
    <property type="entry name" value="DnaJ domain protein"/>
    <property type="match status" value="1"/>
</dbReference>
<dbReference type="CDD" id="cd06257">
    <property type="entry name" value="DnaJ"/>
    <property type="match status" value="1"/>
</dbReference>
<dbReference type="EMBL" id="QLNQ01000023">
    <property type="protein sequence ID" value="RCK63973.1"/>
    <property type="molecule type" value="Genomic_DNA"/>
</dbReference>
<evidence type="ECO:0000259" key="3">
    <source>
        <dbReference type="PROSITE" id="PS50076"/>
    </source>
</evidence>
<feature type="compositionally biased region" description="Basic and acidic residues" evidence="2">
    <location>
        <begin position="316"/>
        <end position="362"/>
    </location>
</feature>
<reference evidence="4 5" key="1">
    <citation type="submission" date="2018-06" db="EMBL/GenBank/DDBJ databases">
        <title>Whole genome sequencing of Candida tropicalis (genome annotated by CSBL at Korea University).</title>
        <authorList>
            <person name="Ahn J."/>
        </authorList>
    </citation>
    <scope>NUCLEOTIDE SEQUENCE [LARGE SCALE GENOMIC DNA]</scope>
    <source>
        <strain evidence="4 5">ATCC 20962</strain>
    </source>
</reference>